<dbReference type="AlphaFoldDB" id="A0A804HSX6"/>
<keyword evidence="1" id="KW-0732">Signal</keyword>
<keyword evidence="4" id="KW-1185">Reference proteome</keyword>
<accession>A0A804HSX6</accession>
<feature type="signal peptide" evidence="1">
    <location>
        <begin position="1"/>
        <end position="15"/>
    </location>
</feature>
<organism evidence="3 4">
    <name type="scientific">Musa acuminata subsp. malaccensis</name>
    <name type="common">Wild banana</name>
    <name type="synonym">Musa malaccensis</name>
    <dbReference type="NCBI Taxonomy" id="214687"/>
    <lineage>
        <taxon>Eukaryota</taxon>
        <taxon>Viridiplantae</taxon>
        <taxon>Streptophyta</taxon>
        <taxon>Embryophyta</taxon>
        <taxon>Tracheophyta</taxon>
        <taxon>Spermatophyta</taxon>
        <taxon>Magnoliopsida</taxon>
        <taxon>Liliopsida</taxon>
        <taxon>Zingiberales</taxon>
        <taxon>Musaceae</taxon>
        <taxon>Musa</taxon>
    </lineage>
</organism>
<dbReference type="EnsemblPlants" id="Ma01_t11510.1">
    <property type="protein sequence ID" value="Ma01_p11510.1"/>
    <property type="gene ID" value="Ma01_g11510"/>
</dbReference>
<sequence length="168" mass="18668">MLDAVLVALTSFCSAKTVVVSSFQIGSAGPDSQQHVFFEHPFSLRVWDFFRAKLHLHFNIFNSCGEGSWLKEGSDLFPSSSNYSASLIAYSLWLIWTARNDVVFQNVCISPLLIAYKAVSYLYDSSTVTRPAGMQPLQLGISSIQVCWSRPAAEWIKLNMDGAFEAIS</sequence>
<feature type="chain" id="PRO_5036219658" evidence="1">
    <location>
        <begin position="16"/>
        <end position="168"/>
    </location>
</feature>
<protein>
    <submittedName>
        <fullName evidence="2">(wild Malaysian banana) hypothetical protein</fullName>
    </submittedName>
</protein>
<evidence type="ECO:0000256" key="1">
    <source>
        <dbReference type="SAM" id="SignalP"/>
    </source>
</evidence>
<reference evidence="2" key="1">
    <citation type="submission" date="2021-03" db="EMBL/GenBank/DDBJ databases">
        <authorList>
            <consortium name="Genoscope - CEA"/>
            <person name="William W."/>
        </authorList>
    </citation>
    <scope>NUCLEOTIDE SEQUENCE</scope>
    <source>
        <strain evidence="2">Doubled-haploid Pahang</strain>
    </source>
</reference>
<evidence type="ECO:0000313" key="4">
    <source>
        <dbReference type="Proteomes" id="UP000012960"/>
    </source>
</evidence>
<dbReference type="InParanoid" id="A0A804HSX6"/>
<dbReference type="EMBL" id="HG996466">
    <property type="protein sequence ID" value="CAG1859237.1"/>
    <property type="molecule type" value="Genomic_DNA"/>
</dbReference>
<gene>
    <name evidence="2" type="ORF">GSMUA_295320.1</name>
</gene>
<dbReference type="Proteomes" id="UP000012960">
    <property type="component" value="Unplaced"/>
</dbReference>
<evidence type="ECO:0000313" key="3">
    <source>
        <dbReference type="EnsemblPlants" id="Ma01_p11510.1"/>
    </source>
</evidence>
<evidence type="ECO:0000313" key="2">
    <source>
        <dbReference type="EMBL" id="CAG1859237.1"/>
    </source>
</evidence>
<proteinExistence type="predicted"/>
<reference evidence="3" key="2">
    <citation type="submission" date="2021-05" db="UniProtKB">
        <authorList>
            <consortium name="EnsemblPlants"/>
        </authorList>
    </citation>
    <scope>IDENTIFICATION</scope>
    <source>
        <strain evidence="3">subsp. malaccensis</strain>
    </source>
</reference>
<dbReference type="Gramene" id="Ma01_t11510.1">
    <property type="protein sequence ID" value="Ma01_p11510.1"/>
    <property type="gene ID" value="Ma01_g11510"/>
</dbReference>
<name>A0A804HSX6_MUSAM</name>